<name>A0A2I0L8Q2_PUNGR</name>
<keyword evidence="3" id="KW-1185">Reference proteome</keyword>
<evidence type="ECO:0000313" key="3">
    <source>
        <dbReference type="Proteomes" id="UP000233551"/>
    </source>
</evidence>
<dbReference type="AlphaFoldDB" id="A0A2I0L8Q2"/>
<dbReference type="Proteomes" id="UP000233551">
    <property type="component" value="Unassembled WGS sequence"/>
</dbReference>
<evidence type="ECO:0000256" key="1">
    <source>
        <dbReference type="SAM" id="MobiDB-lite"/>
    </source>
</evidence>
<sequence>MPYHVVRGRNDNTVANVLIRFEHADNVVSTLLILLFVKFFLTPNDLKHVQQETKWIAVPSHGGTGISTPAGGHTPRGVPRQLGQGPPTPLYILVIGGRAVGAL</sequence>
<proteinExistence type="predicted"/>
<dbReference type="EMBL" id="PGOL01000113">
    <property type="protein sequence ID" value="PKI76506.1"/>
    <property type="molecule type" value="Genomic_DNA"/>
</dbReference>
<accession>A0A2I0L8Q2</accession>
<comment type="caution">
    <text evidence="2">The sequence shown here is derived from an EMBL/GenBank/DDBJ whole genome shotgun (WGS) entry which is preliminary data.</text>
</comment>
<reference evidence="2 3" key="1">
    <citation type="submission" date="2017-11" db="EMBL/GenBank/DDBJ databases">
        <title>De-novo sequencing of pomegranate (Punica granatum L.) genome.</title>
        <authorList>
            <person name="Akparov Z."/>
            <person name="Amiraslanov A."/>
            <person name="Hajiyeva S."/>
            <person name="Abbasov M."/>
            <person name="Kaur K."/>
            <person name="Hamwieh A."/>
            <person name="Solovyev V."/>
            <person name="Salamov A."/>
            <person name="Braich B."/>
            <person name="Kosarev P."/>
            <person name="Mahmoud A."/>
            <person name="Hajiyev E."/>
            <person name="Babayeva S."/>
            <person name="Izzatullayeva V."/>
            <person name="Mammadov A."/>
            <person name="Mammadov A."/>
            <person name="Sharifova S."/>
            <person name="Ojaghi J."/>
            <person name="Eynullazada K."/>
            <person name="Bayramov B."/>
            <person name="Abdulazimova A."/>
            <person name="Shahmuradov I."/>
        </authorList>
    </citation>
    <scope>NUCLEOTIDE SEQUENCE [LARGE SCALE GENOMIC DNA]</scope>
    <source>
        <strain evidence="3">cv. AG2017</strain>
        <tissue evidence="2">Leaf</tissue>
    </source>
</reference>
<evidence type="ECO:0000313" key="2">
    <source>
        <dbReference type="EMBL" id="PKI76506.1"/>
    </source>
</evidence>
<protein>
    <submittedName>
        <fullName evidence="2">Uncharacterized protein</fullName>
    </submittedName>
</protein>
<organism evidence="2 3">
    <name type="scientific">Punica granatum</name>
    <name type="common">Pomegranate</name>
    <dbReference type="NCBI Taxonomy" id="22663"/>
    <lineage>
        <taxon>Eukaryota</taxon>
        <taxon>Viridiplantae</taxon>
        <taxon>Streptophyta</taxon>
        <taxon>Embryophyta</taxon>
        <taxon>Tracheophyta</taxon>
        <taxon>Spermatophyta</taxon>
        <taxon>Magnoliopsida</taxon>
        <taxon>eudicotyledons</taxon>
        <taxon>Gunneridae</taxon>
        <taxon>Pentapetalae</taxon>
        <taxon>rosids</taxon>
        <taxon>malvids</taxon>
        <taxon>Myrtales</taxon>
        <taxon>Lythraceae</taxon>
        <taxon>Punica</taxon>
    </lineage>
</organism>
<gene>
    <name evidence="2" type="ORF">CRG98_003057</name>
</gene>
<feature type="region of interest" description="Disordered" evidence="1">
    <location>
        <begin position="60"/>
        <end position="84"/>
    </location>
</feature>